<evidence type="ECO:0000256" key="5">
    <source>
        <dbReference type="ARBA" id="ARBA00023125"/>
    </source>
</evidence>
<evidence type="ECO:0000259" key="10">
    <source>
        <dbReference type="PROSITE" id="PS50110"/>
    </source>
</evidence>
<feature type="domain" description="Response regulatory" evidence="10">
    <location>
        <begin position="4"/>
        <end position="120"/>
    </location>
</feature>
<name>A0A1I2V1D8_9FIRM</name>
<dbReference type="InterPro" id="IPR039420">
    <property type="entry name" value="WalR-like"/>
</dbReference>
<dbReference type="PROSITE" id="PS50110">
    <property type="entry name" value="RESPONSE_REGULATORY"/>
    <property type="match status" value="1"/>
</dbReference>
<evidence type="ECO:0000256" key="1">
    <source>
        <dbReference type="ARBA" id="ARBA00018672"/>
    </source>
</evidence>
<dbReference type="GO" id="GO:0000156">
    <property type="term" value="F:phosphorelay response regulator activity"/>
    <property type="evidence" value="ECO:0007669"/>
    <property type="project" value="TreeGrafter"/>
</dbReference>
<evidence type="ECO:0000313" key="12">
    <source>
        <dbReference type="EMBL" id="SFG83208.1"/>
    </source>
</evidence>
<dbReference type="RefSeq" id="WP_092472053.1">
    <property type="nucleotide sequence ID" value="NZ_FOOX01000010.1"/>
</dbReference>
<keyword evidence="5 9" id="KW-0238">DNA-binding</keyword>
<evidence type="ECO:0000313" key="13">
    <source>
        <dbReference type="Proteomes" id="UP000199337"/>
    </source>
</evidence>
<reference evidence="13" key="1">
    <citation type="submission" date="2016-10" db="EMBL/GenBank/DDBJ databases">
        <authorList>
            <person name="Varghese N."/>
            <person name="Submissions S."/>
        </authorList>
    </citation>
    <scope>NUCLEOTIDE SEQUENCE [LARGE SCALE GENOMIC DNA]</scope>
    <source>
        <strain evidence="13">DSM 17038</strain>
    </source>
</reference>
<feature type="modified residue" description="4-aspartylphosphate" evidence="8">
    <location>
        <position position="53"/>
    </location>
</feature>
<dbReference type="SMART" id="SM00448">
    <property type="entry name" value="REC"/>
    <property type="match status" value="1"/>
</dbReference>
<accession>A0A1I2V1D8</accession>
<evidence type="ECO:0000256" key="6">
    <source>
        <dbReference type="ARBA" id="ARBA00023163"/>
    </source>
</evidence>
<dbReference type="SUPFAM" id="SSF52172">
    <property type="entry name" value="CheY-like"/>
    <property type="match status" value="1"/>
</dbReference>
<evidence type="ECO:0000256" key="4">
    <source>
        <dbReference type="ARBA" id="ARBA00023015"/>
    </source>
</evidence>
<proteinExistence type="predicted"/>
<dbReference type="Proteomes" id="UP000199337">
    <property type="component" value="Unassembled WGS sequence"/>
</dbReference>
<dbReference type="AlphaFoldDB" id="A0A1I2V1D8"/>
<dbReference type="PROSITE" id="PS51755">
    <property type="entry name" value="OMPR_PHOB"/>
    <property type="match status" value="1"/>
</dbReference>
<dbReference type="Pfam" id="PF00072">
    <property type="entry name" value="Response_reg"/>
    <property type="match status" value="1"/>
</dbReference>
<comment type="function">
    <text evidence="7">May play the central regulatory role in sporulation. It may be an element of the effector pathway responsible for the activation of sporulation genes in response to nutritional stress. Spo0A may act in concert with spo0H (a sigma factor) to control the expression of some genes that are critical to the sporulation process.</text>
</comment>
<dbReference type="Gene3D" id="3.40.50.2300">
    <property type="match status" value="1"/>
</dbReference>
<dbReference type="FunFam" id="3.40.50.2300:FF:000001">
    <property type="entry name" value="DNA-binding response regulator PhoB"/>
    <property type="match status" value="1"/>
</dbReference>
<evidence type="ECO:0000259" key="11">
    <source>
        <dbReference type="PROSITE" id="PS51755"/>
    </source>
</evidence>
<dbReference type="GO" id="GO:0000976">
    <property type="term" value="F:transcription cis-regulatory region binding"/>
    <property type="evidence" value="ECO:0007669"/>
    <property type="project" value="TreeGrafter"/>
</dbReference>
<dbReference type="InterPro" id="IPR001867">
    <property type="entry name" value="OmpR/PhoB-type_DNA-bd"/>
</dbReference>
<dbReference type="CDD" id="cd00383">
    <property type="entry name" value="trans_reg_C"/>
    <property type="match status" value="1"/>
</dbReference>
<dbReference type="FunFam" id="1.10.10.10:FF:000018">
    <property type="entry name" value="DNA-binding response regulator ResD"/>
    <property type="match status" value="1"/>
</dbReference>
<keyword evidence="2 8" id="KW-0597">Phosphoprotein</keyword>
<sequence>MPHKILVVDDEKSIQKLISYNLLREGYEVLVAGDGVKAIEIARDNKPDLIVLDIMLPGKDGFEVCKQLKYDTETKHISIIMLSAKDGEIDKVVGLEIGADDYMTKPFSPRELLARIKVNLRNKKANNTAKSAIKELVFDHIRILADSYEIYVDNTRIELPPKEFELLFLLASYPGRVFTRSVLLEKIWGESNLSETRTLDVHIRYIRQKIEKEPANPEYILTVRGVGYKFNDMKLQ</sequence>
<feature type="DNA-binding region" description="OmpR/PhoB-type" evidence="9">
    <location>
        <begin position="133"/>
        <end position="232"/>
    </location>
</feature>
<feature type="domain" description="OmpR/PhoB-type" evidence="11">
    <location>
        <begin position="133"/>
        <end position="232"/>
    </location>
</feature>
<dbReference type="Gene3D" id="1.10.10.10">
    <property type="entry name" value="Winged helix-like DNA-binding domain superfamily/Winged helix DNA-binding domain"/>
    <property type="match status" value="1"/>
</dbReference>
<gene>
    <name evidence="12" type="ORF">SAMN05660649_02850</name>
</gene>
<evidence type="ECO:0000256" key="8">
    <source>
        <dbReference type="PROSITE-ProRule" id="PRU00169"/>
    </source>
</evidence>
<dbReference type="SMART" id="SM00862">
    <property type="entry name" value="Trans_reg_C"/>
    <property type="match status" value="1"/>
</dbReference>
<organism evidence="12 13">
    <name type="scientific">Desulfotruncus arcticus DSM 17038</name>
    <dbReference type="NCBI Taxonomy" id="1121424"/>
    <lineage>
        <taxon>Bacteria</taxon>
        <taxon>Bacillati</taxon>
        <taxon>Bacillota</taxon>
        <taxon>Clostridia</taxon>
        <taxon>Eubacteriales</taxon>
        <taxon>Desulfallaceae</taxon>
        <taxon>Desulfotruncus</taxon>
    </lineage>
</organism>
<dbReference type="GO" id="GO:0032993">
    <property type="term" value="C:protein-DNA complex"/>
    <property type="evidence" value="ECO:0007669"/>
    <property type="project" value="TreeGrafter"/>
</dbReference>
<dbReference type="PANTHER" id="PTHR48111">
    <property type="entry name" value="REGULATOR OF RPOS"/>
    <property type="match status" value="1"/>
</dbReference>
<dbReference type="PANTHER" id="PTHR48111:SF40">
    <property type="entry name" value="PHOSPHATE REGULON TRANSCRIPTIONAL REGULATORY PROTEIN PHOB"/>
    <property type="match status" value="1"/>
</dbReference>
<dbReference type="InterPro" id="IPR016032">
    <property type="entry name" value="Sig_transdc_resp-reg_C-effctor"/>
</dbReference>
<dbReference type="InterPro" id="IPR001789">
    <property type="entry name" value="Sig_transdc_resp-reg_receiver"/>
</dbReference>
<protein>
    <recommendedName>
        <fullName evidence="1">Stage 0 sporulation protein A homolog</fullName>
    </recommendedName>
</protein>
<keyword evidence="4" id="KW-0805">Transcription regulation</keyword>
<evidence type="ECO:0000256" key="9">
    <source>
        <dbReference type="PROSITE-ProRule" id="PRU01091"/>
    </source>
</evidence>
<dbReference type="SUPFAM" id="SSF46894">
    <property type="entry name" value="C-terminal effector domain of the bipartite response regulators"/>
    <property type="match status" value="1"/>
</dbReference>
<keyword evidence="13" id="KW-1185">Reference proteome</keyword>
<dbReference type="EMBL" id="FOOX01000010">
    <property type="protein sequence ID" value="SFG83208.1"/>
    <property type="molecule type" value="Genomic_DNA"/>
</dbReference>
<keyword evidence="3" id="KW-0902">Two-component regulatory system</keyword>
<dbReference type="Pfam" id="PF00486">
    <property type="entry name" value="Trans_reg_C"/>
    <property type="match status" value="1"/>
</dbReference>
<dbReference type="GO" id="GO:0005829">
    <property type="term" value="C:cytosol"/>
    <property type="evidence" value="ECO:0007669"/>
    <property type="project" value="TreeGrafter"/>
</dbReference>
<evidence type="ECO:0000256" key="2">
    <source>
        <dbReference type="ARBA" id="ARBA00022553"/>
    </source>
</evidence>
<dbReference type="STRING" id="341036.SAMN05660649_02850"/>
<dbReference type="GO" id="GO:0006355">
    <property type="term" value="P:regulation of DNA-templated transcription"/>
    <property type="evidence" value="ECO:0007669"/>
    <property type="project" value="InterPro"/>
</dbReference>
<dbReference type="InterPro" id="IPR011006">
    <property type="entry name" value="CheY-like_superfamily"/>
</dbReference>
<dbReference type="InterPro" id="IPR036388">
    <property type="entry name" value="WH-like_DNA-bd_sf"/>
</dbReference>
<evidence type="ECO:0000256" key="7">
    <source>
        <dbReference type="ARBA" id="ARBA00024867"/>
    </source>
</evidence>
<keyword evidence="6" id="KW-0804">Transcription</keyword>
<dbReference type="Gene3D" id="6.10.250.690">
    <property type="match status" value="1"/>
</dbReference>
<evidence type="ECO:0000256" key="3">
    <source>
        <dbReference type="ARBA" id="ARBA00023012"/>
    </source>
</evidence>
<dbReference type="OrthoDB" id="9790454at2"/>